<feature type="domain" description="Glycosyltransferase subfamily 4-like N-terminal" evidence="2">
    <location>
        <begin position="16"/>
        <end position="168"/>
    </location>
</feature>
<evidence type="ECO:0000313" key="3">
    <source>
        <dbReference type="EMBL" id="RZO24140.1"/>
    </source>
</evidence>
<evidence type="ECO:0000313" key="4">
    <source>
        <dbReference type="Proteomes" id="UP000320146"/>
    </source>
</evidence>
<feature type="domain" description="Glycosyl transferase family 1" evidence="1">
    <location>
        <begin position="182"/>
        <end position="338"/>
    </location>
</feature>
<dbReference type="PANTHER" id="PTHR12526">
    <property type="entry name" value="GLYCOSYLTRANSFERASE"/>
    <property type="match status" value="1"/>
</dbReference>
<proteinExistence type="predicted"/>
<dbReference type="Pfam" id="PF00534">
    <property type="entry name" value="Glycos_transf_1"/>
    <property type="match status" value="1"/>
</dbReference>
<keyword evidence="3" id="KW-0808">Transferase</keyword>
<evidence type="ECO:0000259" key="2">
    <source>
        <dbReference type="Pfam" id="PF13439"/>
    </source>
</evidence>
<dbReference type="Proteomes" id="UP000320146">
    <property type="component" value="Unassembled WGS sequence"/>
</dbReference>
<dbReference type="GO" id="GO:1901135">
    <property type="term" value="P:carbohydrate derivative metabolic process"/>
    <property type="evidence" value="ECO:0007669"/>
    <property type="project" value="UniProtKB-ARBA"/>
</dbReference>
<dbReference type="AlphaFoldDB" id="A0A520MSE5"/>
<reference evidence="3 4" key="1">
    <citation type="submission" date="2019-02" db="EMBL/GenBank/DDBJ databases">
        <title>Prokaryotic population dynamics and viral predation in marine succession experiment using metagenomics: the confinement effect.</title>
        <authorList>
            <person name="Haro-Moreno J.M."/>
            <person name="Rodriguez-Valera F."/>
            <person name="Lopez-Perez M."/>
        </authorList>
    </citation>
    <scope>NUCLEOTIDE SEQUENCE [LARGE SCALE GENOMIC DNA]</scope>
    <source>
        <strain evidence="3">MED-G166</strain>
    </source>
</reference>
<dbReference type="GO" id="GO:0016757">
    <property type="term" value="F:glycosyltransferase activity"/>
    <property type="evidence" value="ECO:0007669"/>
    <property type="project" value="InterPro"/>
</dbReference>
<organism evidence="3 4">
    <name type="scientific">SAR86 cluster bacterium</name>
    <dbReference type="NCBI Taxonomy" id="2030880"/>
    <lineage>
        <taxon>Bacteria</taxon>
        <taxon>Pseudomonadati</taxon>
        <taxon>Pseudomonadota</taxon>
        <taxon>Gammaproteobacteria</taxon>
        <taxon>SAR86 cluster</taxon>
    </lineage>
</organism>
<accession>A0A520MSE5</accession>
<dbReference type="EMBL" id="SHBL01000013">
    <property type="protein sequence ID" value="RZO24140.1"/>
    <property type="molecule type" value="Genomic_DNA"/>
</dbReference>
<comment type="caution">
    <text evidence="3">The sequence shown here is derived from an EMBL/GenBank/DDBJ whole genome shotgun (WGS) entry which is preliminary data.</text>
</comment>
<evidence type="ECO:0000259" key="1">
    <source>
        <dbReference type="Pfam" id="PF00534"/>
    </source>
</evidence>
<name>A0A520MSE5_9GAMM</name>
<protein>
    <submittedName>
        <fullName evidence="3">Glycosyltransferase</fullName>
    </submittedName>
</protein>
<dbReference type="Gene3D" id="3.40.50.2000">
    <property type="entry name" value="Glycogen Phosphorylase B"/>
    <property type="match status" value="2"/>
</dbReference>
<dbReference type="Pfam" id="PF13439">
    <property type="entry name" value="Glyco_transf_4"/>
    <property type="match status" value="1"/>
</dbReference>
<dbReference type="InterPro" id="IPR001296">
    <property type="entry name" value="Glyco_trans_1"/>
</dbReference>
<gene>
    <name evidence="3" type="ORF">EVA99_02165</name>
</gene>
<dbReference type="InterPro" id="IPR028098">
    <property type="entry name" value="Glyco_trans_4-like_N"/>
</dbReference>
<dbReference type="SUPFAM" id="SSF53756">
    <property type="entry name" value="UDP-Glycosyltransferase/glycogen phosphorylase"/>
    <property type="match status" value="1"/>
</dbReference>
<sequence length="367" mass="42255">MRKLKVIQILPTLNTGGVERGVLDFNNYLVKKGHESYVISNGGRQVKNLIEDGGNHIHLQISNKSIFTLFQAKKLADVINEISPDIVHIRSRVPAWVLQLSKIFIKNPRPIIFSTFHGLYSTPFYSRIMASFDRVIAISKTVENYINENYERYLKKPPRLIYRGSDEEYFSNSFVPSESYKDNFFQQFTNLKNKKIITFPGRLSSWKGQESFIKLMSDLPEDYSGLIVGPYKSAKPKYLNSLKKLIEDYRLQNKVYFYNAKDDIREIYYLSEVVLNLSSKPEPFGRTILEAAMMGKKIAGWDRGGPGEVLEMCFPQGKVEFNKFNSLVETVKNLSEREDVPSNIFLTSELMHSKTIGFYLDAIDKNS</sequence>